<dbReference type="InterPro" id="IPR036291">
    <property type="entry name" value="NAD(P)-bd_dom_sf"/>
</dbReference>
<dbReference type="PANTHER" id="PTHR43377:SF1">
    <property type="entry name" value="BILIVERDIN REDUCTASE A"/>
    <property type="match status" value="1"/>
</dbReference>
<dbReference type="SUPFAM" id="SSF55347">
    <property type="entry name" value="Glyceraldehyde-3-phosphate dehydrogenase-like, C-terminal domain"/>
    <property type="match status" value="1"/>
</dbReference>
<reference evidence="5" key="1">
    <citation type="journal article" date="2019" name="Int. J. Syst. Evol. Microbiol.">
        <title>The Global Catalogue of Microorganisms (GCM) 10K type strain sequencing project: providing services to taxonomists for standard genome sequencing and annotation.</title>
        <authorList>
            <consortium name="The Broad Institute Genomics Platform"/>
            <consortium name="The Broad Institute Genome Sequencing Center for Infectious Disease"/>
            <person name="Wu L."/>
            <person name="Ma J."/>
        </authorList>
    </citation>
    <scope>NUCLEOTIDE SEQUENCE [LARGE SCALE GENOMIC DNA]</scope>
    <source>
        <strain evidence="5">CCUG 57263</strain>
    </source>
</reference>
<organism evidence="4 5">
    <name type="scientific">Paenibacillus residui</name>
    <dbReference type="NCBI Taxonomy" id="629724"/>
    <lineage>
        <taxon>Bacteria</taxon>
        <taxon>Bacillati</taxon>
        <taxon>Bacillota</taxon>
        <taxon>Bacilli</taxon>
        <taxon>Bacillales</taxon>
        <taxon>Paenibacillaceae</taxon>
        <taxon>Paenibacillus</taxon>
    </lineage>
</organism>
<dbReference type="Gene3D" id="3.40.50.720">
    <property type="entry name" value="NAD(P)-binding Rossmann-like Domain"/>
    <property type="match status" value="1"/>
</dbReference>
<dbReference type="InterPro" id="IPR004104">
    <property type="entry name" value="Gfo/Idh/MocA-like_OxRdtase_C"/>
</dbReference>
<proteinExistence type="inferred from homology"/>
<dbReference type="Gene3D" id="3.30.360.10">
    <property type="entry name" value="Dihydrodipicolinate Reductase, domain 2"/>
    <property type="match status" value="1"/>
</dbReference>
<dbReference type="RefSeq" id="WP_379291646.1">
    <property type="nucleotide sequence ID" value="NZ_JBHTIU010000106.1"/>
</dbReference>
<evidence type="ECO:0000259" key="3">
    <source>
        <dbReference type="Pfam" id="PF02894"/>
    </source>
</evidence>
<dbReference type="EMBL" id="JBHTIU010000106">
    <property type="protein sequence ID" value="MFD0872320.1"/>
    <property type="molecule type" value="Genomic_DNA"/>
</dbReference>
<comment type="caution">
    <text evidence="4">The sequence shown here is derived from an EMBL/GenBank/DDBJ whole genome shotgun (WGS) entry which is preliminary data.</text>
</comment>
<comment type="similarity">
    <text evidence="1">Belongs to the Gfo/Idh/MocA family.</text>
</comment>
<evidence type="ECO:0000256" key="1">
    <source>
        <dbReference type="ARBA" id="ARBA00010928"/>
    </source>
</evidence>
<feature type="domain" description="Gfo/Idh/MocA-like oxidoreductase C-terminal" evidence="3">
    <location>
        <begin position="168"/>
        <end position="327"/>
    </location>
</feature>
<evidence type="ECO:0000259" key="2">
    <source>
        <dbReference type="Pfam" id="PF01408"/>
    </source>
</evidence>
<protein>
    <submittedName>
        <fullName evidence="4">Gfo/Idh/MocA family protein</fullName>
    </submittedName>
</protein>
<sequence length="338" mass="37411">MKKRIIIIGAGWAGQHHARAVYEHPDTELAAIIDRREEAAGALAQKLGGVPYYQSLEELERQGTGYDAAVICTLPDTHASFCKALLQRGKHLFCEKPAGKNSGEIAWLLALSRTTEAIAGVNYNQRYSPCYRKLKDKISGEKPHLIAISMQQQGPVKQSDLAHPYFIVTDSCCHMIDTLRYINGEIRSVYAVGKRIDSEILSDVAVSLEFRNGSIGVMTHTFVGGVHESQHPFQHFELSTDKARYEVTNMLEGLHTYPHHSMERTTWSPSVFESCNYAETLKSSIHAWIESLTGSSPAPVALLDAYRNALVVEACIKSLETGLRVQLQDDIETGGGLI</sequence>
<gene>
    <name evidence="4" type="ORF">ACFQ03_24675</name>
</gene>
<dbReference type="SUPFAM" id="SSF51735">
    <property type="entry name" value="NAD(P)-binding Rossmann-fold domains"/>
    <property type="match status" value="1"/>
</dbReference>
<evidence type="ECO:0000313" key="4">
    <source>
        <dbReference type="EMBL" id="MFD0872320.1"/>
    </source>
</evidence>
<evidence type="ECO:0000313" key="5">
    <source>
        <dbReference type="Proteomes" id="UP001597120"/>
    </source>
</evidence>
<keyword evidence="5" id="KW-1185">Reference proteome</keyword>
<dbReference type="InterPro" id="IPR051450">
    <property type="entry name" value="Gfo/Idh/MocA_Oxidoreductases"/>
</dbReference>
<feature type="domain" description="Gfo/Idh/MocA-like oxidoreductase N-terminal" evidence="2">
    <location>
        <begin position="4"/>
        <end position="123"/>
    </location>
</feature>
<dbReference type="PANTHER" id="PTHR43377">
    <property type="entry name" value="BILIVERDIN REDUCTASE A"/>
    <property type="match status" value="1"/>
</dbReference>
<dbReference type="Proteomes" id="UP001597120">
    <property type="component" value="Unassembled WGS sequence"/>
</dbReference>
<dbReference type="InterPro" id="IPR000683">
    <property type="entry name" value="Gfo/Idh/MocA-like_OxRdtase_N"/>
</dbReference>
<accession>A0ABW3DGD6</accession>
<dbReference type="Pfam" id="PF02894">
    <property type="entry name" value="GFO_IDH_MocA_C"/>
    <property type="match status" value="1"/>
</dbReference>
<dbReference type="Pfam" id="PF01408">
    <property type="entry name" value="GFO_IDH_MocA"/>
    <property type="match status" value="1"/>
</dbReference>
<name>A0ABW3DGD6_9BACL</name>